<evidence type="ECO:0000313" key="6">
    <source>
        <dbReference type="Proteomes" id="UP000824988"/>
    </source>
</evidence>
<proteinExistence type="inferred from homology"/>
<feature type="chain" id="PRO_5034601456" description="Solute-binding protein family 3/N-terminal domain-containing protein" evidence="3">
    <location>
        <begin position="49"/>
        <end position="306"/>
    </location>
</feature>
<keyword evidence="6" id="KW-1185">Reference proteome</keyword>
<evidence type="ECO:0000313" key="5">
    <source>
        <dbReference type="EMBL" id="BBL72460.1"/>
    </source>
</evidence>
<evidence type="ECO:0000259" key="4">
    <source>
        <dbReference type="SMART" id="SM00062"/>
    </source>
</evidence>
<gene>
    <name evidence="5" type="ORF">MoryE10_30660</name>
</gene>
<dbReference type="EMBL" id="AP019782">
    <property type="protein sequence ID" value="BBL72460.1"/>
    <property type="molecule type" value="Genomic_DNA"/>
</dbReference>
<dbReference type="Proteomes" id="UP000824988">
    <property type="component" value="Chromosome"/>
</dbReference>
<dbReference type="PANTHER" id="PTHR35936:SF17">
    <property type="entry name" value="ARGININE-BINDING EXTRACELLULAR PROTEIN ARTP"/>
    <property type="match status" value="1"/>
</dbReference>
<sequence>MGQAVTPGRLFGYSSAFVATRYRPSPMFPIAKYSAAALLLLSVCSAQAADAFRVCADPSNLPFSDKQGDGFENQIAGLFAKALHQPLEYMWFPQRIGFIRNTLKAKQPDNDKAYLCDVVMGYPEEFDQVVTTKPYYRSTYALVYAKRAPGLAKLKSAADLDALDADSRANLKIAMFDQSAGTPWLIKHGLADNAIPYPSMSGDAEKNTAEIIKDDMAAGKVDLAVLWGPIAAYVVSHTPKGQFAMLPLRSEEGIRFDFAMSMGVRHGDDERKKQLDQLIEGKSKEIKAILKRFGIPLVNKDGSLIK</sequence>
<evidence type="ECO:0000256" key="3">
    <source>
        <dbReference type="SAM" id="SignalP"/>
    </source>
</evidence>
<accession>A0A8D4VUE3</accession>
<dbReference type="KEGG" id="moz:MoryE10_30660"/>
<evidence type="ECO:0000256" key="1">
    <source>
        <dbReference type="ARBA" id="ARBA00010333"/>
    </source>
</evidence>
<dbReference type="SMART" id="SM00062">
    <property type="entry name" value="PBPb"/>
    <property type="match status" value="1"/>
</dbReference>
<dbReference type="InterPro" id="IPR022448">
    <property type="entry name" value="Quinoprotein_dehydrogenase"/>
</dbReference>
<evidence type="ECO:0000256" key="2">
    <source>
        <dbReference type="ARBA" id="ARBA00022729"/>
    </source>
</evidence>
<feature type="domain" description="Solute-binding protein family 3/N-terminal" evidence="4">
    <location>
        <begin position="51"/>
        <end position="296"/>
    </location>
</feature>
<keyword evidence="2 3" id="KW-0732">Signal</keyword>
<dbReference type="PANTHER" id="PTHR35936">
    <property type="entry name" value="MEMBRANE-BOUND LYTIC MUREIN TRANSGLYCOSYLASE F"/>
    <property type="match status" value="1"/>
</dbReference>
<dbReference type="NCBIfam" id="TIGR03871">
    <property type="entry name" value="ABC_peri_MoxJ_2"/>
    <property type="match status" value="1"/>
</dbReference>
<feature type="signal peptide" evidence="3">
    <location>
        <begin position="1"/>
        <end position="48"/>
    </location>
</feature>
<reference evidence="5" key="1">
    <citation type="submission" date="2019-06" db="EMBL/GenBank/DDBJ databases">
        <title>Complete genome sequence of Methylogaea oryzae strain JCM16910.</title>
        <authorList>
            <person name="Asakawa S."/>
        </authorList>
    </citation>
    <scope>NUCLEOTIDE SEQUENCE</scope>
    <source>
        <strain evidence="5">E10</strain>
    </source>
</reference>
<name>A0A8D4VUE3_9GAMM</name>
<organism evidence="5 6">
    <name type="scientific">Methylogaea oryzae</name>
    <dbReference type="NCBI Taxonomy" id="1295382"/>
    <lineage>
        <taxon>Bacteria</taxon>
        <taxon>Pseudomonadati</taxon>
        <taxon>Pseudomonadota</taxon>
        <taxon>Gammaproteobacteria</taxon>
        <taxon>Methylococcales</taxon>
        <taxon>Methylococcaceae</taxon>
        <taxon>Methylogaea</taxon>
    </lineage>
</organism>
<dbReference type="AlphaFoldDB" id="A0A8D4VUE3"/>
<dbReference type="InterPro" id="IPR001638">
    <property type="entry name" value="Solute-binding_3/MltF_N"/>
</dbReference>
<comment type="similarity">
    <text evidence="1">Belongs to the bacterial solute-binding protein 3 family.</text>
</comment>
<protein>
    <recommendedName>
        <fullName evidence="4">Solute-binding protein family 3/N-terminal domain-containing protein</fullName>
    </recommendedName>
</protein>